<keyword evidence="1" id="KW-0489">Methyltransferase</keyword>
<name>A0AAD9R5X9_ACRCE</name>
<feature type="domain" description="Hcy-binding" evidence="7">
    <location>
        <begin position="1"/>
        <end position="275"/>
    </location>
</feature>
<reference evidence="8" key="2">
    <citation type="journal article" date="2023" name="Science">
        <title>Genomic signatures of disease resistance in endangered staghorn corals.</title>
        <authorList>
            <person name="Vollmer S.V."/>
            <person name="Selwyn J.D."/>
            <person name="Despard B.A."/>
            <person name="Roesel C.L."/>
        </authorList>
    </citation>
    <scope>NUCLEOTIDE SEQUENCE</scope>
    <source>
        <strain evidence="8">K2</strain>
    </source>
</reference>
<keyword evidence="2" id="KW-0808">Transferase</keyword>
<dbReference type="GO" id="GO:0032259">
    <property type="term" value="P:methylation"/>
    <property type="evidence" value="ECO:0007669"/>
    <property type="project" value="UniProtKB-KW"/>
</dbReference>
<dbReference type="AlphaFoldDB" id="A0AAD9R5X9"/>
<accession>A0AAD9R5X9</accession>
<reference evidence="8" key="1">
    <citation type="journal article" date="2023" name="G3 (Bethesda)">
        <title>Whole genome assembly and annotation of the endangered Caribbean coral Acropora cervicornis.</title>
        <authorList>
            <person name="Selwyn J.D."/>
            <person name="Vollmer S.V."/>
        </authorList>
    </citation>
    <scope>NUCLEOTIDE SEQUENCE</scope>
    <source>
        <strain evidence="8">K2</strain>
    </source>
</reference>
<keyword evidence="9" id="KW-1185">Reference proteome</keyword>
<evidence type="ECO:0000256" key="3">
    <source>
        <dbReference type="ARBA" id="ARBA00022723"/>
    </source>
</evidence>
<evidence type="ECO:0000313" key="9">
    <source>
        <dbReference type="Proteomes" id="UP001249851"/>
    </source>
</evidence>
<evidence type="ECO:0000256" key="1">
    <source>
        <dbReference type="ARBA" id="ARBA00022603"/>
    </source>
</evidence>
<dbReference type="EMBL" id="JARQWQ010000002">
    <property type="protein sequence ID" value="KAK2573757.1"/>
    <property type="molecule type" value="Genomic_DNA"/>
</dbReference>
<dbReference type="PROSITE" id="PS50970">
    <property type="entry name" value="HCY"/>
    <property type="match status" value="1"/>
</dbReference>
<keyword evidence="3" id="KW-0479">Metal-binding</keyword>
<comment type="caution">
    <text evidence="8">The sequence shown here is derived from an EMBL/GenBank/DDBJ whole genome shotgun (WGS) entry which is preliminary data.</text>
</comment>
<sequence>MDGRKFLVLDGGLGSELIRAGFDIKDHPLWSARLLVDHPKAIKNIHKSFLLSGADVLITATYQASIEHLVQHCRLDESKALDAIQKAVKLAHEACNEIGRNWKQCFVAGSIGAYGASQCDRSEYNGKYVDNMSLKDLVDWHRPRMKALLDAGVDILALETIPAQKEAEALVELLKEFPAAKAWLSLSCKDDRHTCHGELFSDVVQTISSSEQIVAVGVNCTSPLFVKSLLQSIKGKVDLPFVVYPECGGEWKDGERMLWHTARRYRKDLERCGQA</sequence>
<dbReference type="GO" id="GO:0008898">
    <property type="term" value="F:S-adenosylmethionine-homocysteine S-methyltransferase activity"/>
    <property type="evidence" value="ECO:0007669"/>
    <property type="project" value="TreeGrafter"/>
</dbReference>
<evidence type="ECO:0000256" key="2">
    <source>
        <dbReference type="ARBA" id="ARBA00022679"/>
    </source>
</evidence>
<dbReference type="Proteomes" id="UP001249851">
    <property type="component" value="Unassembled WGS sequence"/>
</dbReference>
<dbReference type="GO" id="GO:0046872">
    <property type="term" value="F:metal ion binding"/>
    <property type="evidence" value="ECO:0007669"/>
    <property type="project" value="UniProtKB-KW"/>
</dbReference>
<dbReference type="PANTHER" id="PTHR46015:SF1">
    <property type="entry name" value="HOMOCYSTEINE S-METHYLTRANSFERASE-LIKE ISOFORM 1"/>
    <property type="match status" value="1"/>
</dbReference>
<comment type="caution">
    <text evidence="6">Lacks conserved residue(s) required for the propagation of feature annotation.</text>
</comment>
<organism evidence="8 9">
    <name type="scientific">Acropora cervicornis</name>
    <name type="common">Staghorn coral</name>
    <dbReference type="NCBI Taxonomy" id="6130"/>
    <lineage>
        <taxon>Eukaryota</taxon>
        <taxon>Metazoa</taxon>
        <taxon>Cnidaria</taxon>
        <taxon>Anthozoa</taxon>
        <taxon>Hexacorallia</taxon>
        <taxon>Scleractinia</taxon>
        <taxon>Astrocoeniina</taxon>
        <taxon>Acroporidae</taxon>
        <taxon>Acropora</taxon>
    </lineage>
</organism>
<proteinExistence type="predicted"/>
<dbReference type="InterPro" id="IPR003726">
    <property type="entry name" value="HCY_dom"/>
</dbReference>
<keyword evidence="4" id="KW-0862">Zinc</keyword>
<evidence type="ECO:0000256" key="6">
    <source>
        <dbReference type="PROSITE-ProRule" id="PRU00333"/>
    </source>
</evidence>
<evidence type="ECO:0000313" key="8">
    <source>
        <dbReference type="EMBL" id="KAK2573757.1"/>
    </source>
</evidence>
<dbReference type="SUPFAM" id="SSF82282">
    <property type="entry name" value="Homocysteine S-methyltransferase"/>
    <property type="match status" value="1"/>
</dbReference>
<gene>
    <name evidence="8" type="ORF">P5673_001446</name>
</gene>
<dbReference type="PANTHER" id="PTHR46015">
    <property type="entry name" value="ZGC:172121"/>
    <property type="match status" value="1"/>
</dbReference>
<protein>
    <submittedName>
        <fullName evidence="8">Homocysteine S-methyltransferase YbgG</fullName>
    </submittedName>
</protein>
<dbReference type="Pfam" id="PF02574">
    <property type="entry name" value="S-methyl_trans"/>
    <property type="match status" value="1"/>
</dbReference>
<dbReference type="GO" id="GO:0033528">
    <property type="term" value="P:S-methylmethionine cycle"/>
    <property type="evidence" value="ECO:0007669"/>
    <property type="project" value="TreeGrafter"/>
</dbReference>
<evidence type="ECO:0000259" key="7">
    <source>
        <dbReference type="PROSITE" id="PS50970"/>
    </source>
</evidence>
<evidence type="ECO:0000256" key="4">
    <source>
        <dbReference type="ARBA" id="ARBA00022833"/>
    </source>
</evidence>
<dbReference type="InterPro" id="IPR036589">
    <property type="entry name" value="HCY_dom_sf"/>
</dbReference>
<dbReference type="InterPro" id="IPR051486">
    <property type="entry name" value="Hcy_S-methyltransferase"/>
</dbReference>
<evidence type="ECO:0000256" key="5">
    <source>
        <dbReference type="ARBA" id="ARBA00034478"/>
    </source>
</evidence>
<dbReference type="Gene3D" id="3.20.20.330">
    <property type="entry name" value="Homocysteine-binding-like domain"/>
    <property type="match status" value="1"/>
</dbReference>
<dbReference type="GO" id="GO:0009086">
    <property type="term" value="P:methionine biosynthetic process"/>
    <property type="evidence" value="ECO:0007669"/>
    <property type="project" value="TreeGrafter"/>
</dbReference>
<dbReference type="NCBIfam" id="NF007020">
    <property type="entry name" value="PRK09485.1"/>
    <property type="match status" value="1"/>
</dbReference>
<comment type="pathway">
    <text evidence="5">Amino-acid biosynthesis; L-methionine biosynthesis via de novo pathway.</text>
</comment>